<sequence length="215" mass="24371">MPIFLLFVILFAMWIRYEIKKNSQIESDNKTSFIERERQANFARRADIANLDYVSVPLASLPFSDSYDEVKSSYKLSSDIDAEIKSEILTCEKNVIALSQKKILNLNGLSNTDIKMQYGVANLQILIQYDENFSKLSRTLAKWGKLLFAAGELTAAEKVLSYAVACKSDIEDVFITLAKIYHQTGNELGISDLVKSCDCFDELRRENIINQITSV</sequence>
<accession>V2XLW5</accession>
<dbReference type="OrthoDB" id="1767083at2"/>
<dbReference type="EMBL" id="ACIL03000013">
    <property type="protein sequence ID" value="ESL03144.1"/>
    <property type="molecule type" value="Genomic_DNA"/>
</dbReference>
<reference evidence="1 2" key="1">
    <citation type="submission" date="2013-06" db="EMBL/GenBank/DDBJ databases">
        <authorList>
            <person name="Weinstock G."/>
            <person name="Sodergren E."/>
            <person name="Clifton S."/>
            <person name="Fulton L."/>
            <person name="Fulton B."/>
            <person name="Courtney L."/>
            <person name="Fronick C."/>
            <person name="Harrison M."/>
            <person name="Strong C."/>
            <person name="Farmer C."/>
            <person name="Delahaunty K."/>
            <person name="Markovic C."/>
            <person name="Hall O."/>
            <person name="Minx P."/>
            <person name="Tomlinson C."/>
            <person name="Mitreva M."/>
            <person name="Nelson J."/>
            <person name="Hou S."/>
            <person name="Wollam A."/>
            <person name="Pepin K.H."/>
            <person name="Johnson M."/>
            <person name="Bhonagiri V."/>
            <person name="Nash W.E."/>
            <person name="Warren W."/>
            <person name="Chinwalla A."/>
            <person name="Mardis E.R."/>
            <person name="Wilson R.K."/>
        </authorList>
    </citation>
    <scope>NUCLEOTIDE SEQUENCE [LARGE SCALE GENOMIC DNA]</scope>
    <source>
        <strain evidence="1 2">ATCC 51271</strain>
    </source>
</reference>
<dbReference type="eggNOG" id="ENOG5032S3D">
    <property type="taxonomic scope" value="Bacteria"/>
</dbReference>
<keyword evidence="2" id="KW-1185">Reference proteome</keyword>
<organism evidence="1 2">
    <name type="scientific">Catonella morbi ATCC 51271</name>
    <dbReference type="NCBI Taxonomy" id="592026"/>
    <lineage>
        <taxon>Bacteria</taxon>
        <taxon>Bacillati</taxon>
        <taxon>Bacillota</taxon>
        <taxon>Clostridia</taxon>
        <taxon>Lachnospirales</taxon>
        <taxon>Lachnospiraceae</taxon>
        <taxon>Catonella</taxon>
    </lineage>
</organism>
<evidence type="ECO:0008006" key="3">
    <source>
        <dbReference type="Google" id="ProtNLM"/>
    </source>
</evidence>
<dbReference type="AlphaFoldDB" id="V2XLW5"/>
<dbReference type="Proteomes" id="UP000018227">
    <property type="component" value="Unassembled WGS sequence"/>
</dbReference>
<dbReference type="HOGENOM" id="CLU_096346_0_0_9"/>
<protein>
    <recommendedName>
        <fullName evidence="3">Tetratricopeptide repeat protein</fullName>
    </recommendedName>
</protein>
<name>V2XLW5_9FIRM</name>
<comment type="caution">
    <text evidence="1">The sequence shown here is derived from an EMBL/GenBank/DDBJ whole genome shotgun (WGS) entry which is preliminary data.</text>
</comment>
<evidence type="ECO:0000313" key="1">
    <source>
        <dbReference type="EMBL" id="ESL03144.1"/>
    </source>
</evidence>
<gene>
    <name evidence="1" type="ORF">GCWU0000282_002018</name>
</gene>
<dbReference type="STRING" id="592026.GCWU0000282_002018"/>
<dbReference type="RefSeq" id="WP_023354886.1">
    <property type="nucleotide sequence ID" value="NZ_KI535368.1"/>
</dbReference>
<proteinExistence type="predicted"/>
<evidence type="ECO:0000313" key="2">
    <source>
        <dbReference type="Proteomes" id="UP000018227"/>
    </source>
</evidence>